<keyword evidence="1" id="KW-0175">Coiled coil</keyword>
<evidence type="ECO:0000256" key="2">
    <source>
        <dbReference type="SAM" id="MobiDB-lite"/>
    </source>
</evidence>
<evidence type="ECO:0000256" key="1">
    <source>
        <dbReference type="SAM" id="Coils"/>
    </source>
</evidence>
<dbReference type="AlphaFoldDB" id="A0A9X2JG64"/>
<organism evidence="4 5">
    <name type="scientific">Aeoliella straminimaris</name>
    <dbReference type="NCBI Taxonomy" id="2954799"/>
    <lineage>
        <taxon>Bacteria</taxon>
        <taxon>Pseudomonadati</taxon>
        <taxon>Planctomycetota</taxon>
        <taxon>Planctomycetia</taxon>
        <taxon>Pirellulales</taxon>
        <taxon>Lacipirellulaceae</taxon>
        <taxon>Aeoliella</taxon>
    </lineage>
</organism>
<name>A0A9X2JG64_9BACT</name>
<evidence type="ECO:0000256" key="3">
    <source>
        <dbReference type="SAM" id="SignalP"/>
    </source>
</evidence>
<dbReference type="EMBL" id="JAMXLR010000020">
    <property type="protein sequence ID" value="MCO6043183.1"/>
    <property type="molecule type" value="Genomic_DNA"/>
</dbReference>
<sequence>MRPKTRQYVLAIATALLCSQAMGQEVALPKQEMLLVMGAPGQAEYGEMFHQWVDQWRTAADTAQANAKVIGTSESDSSDREQIIAALRRQAEVESDLFWLVLIGHGTYDGNTAKFNLRGADVTAEELAEWLAPIKTPIVVINCASSSGPFLNQLSAEGRIVITATNSGYELNFARFGQYLAGAITDPQADLDKDDQVSLLEAYLTACRRVAEFYEEDARLATEHALLDDNGDGLGTPAGWFRGLRATQQAKQGAELDGVRAHQVHLVASDREARMPQESRERRDALELELEALRQQKSSLGQEQYFEQLETLMLELARLYHTETPAASEAEPATNPAESPAESGG</sequence>
<comment type="caution">
    <text evidence="4">The sequence shown here is derived from an EMBL/GenBank/DDBJ whole genome shotgun (WGS) entry which is preliminary data.</text>
</comment>
<keyword evidence="3" id="KW-0732">Signal</keyword>
<feature type="region of interest" description="Disordered" evidence="2">
    <location>
        <begin position="323"/>
        <end position="345"/>
    </location>
</feature>
<reference evidence="4" key="1">
    <citation type="submission" date="2022-06" db="EMBL/GenBank/DDBJ databases">
        <title>Aeoliella straminimaris, a novel planctomycete from sediments.</title>
        <authorList>
            <person name="Vitorino I.R."/>
            <person name="Lage O.M."/>
        </authorList>
    </citation>
    <scope>NUCLEOTIDE SEQUENCE</scope>
    <source>
        <strain evidence="4">ICT_H6.2</strain>
    </source>
</reference>
<dbReference type="Proteomes" id="UP001155241">
    <property type="component" value="Unassembled WGS sequence"/>
</dbReference>
<dbReference type="RefSeq" id="WP_252851282.1">
    <property type="nucleotide sequence ID" value="NZ_JAMXLR010000020.1"/>
</dbReference>
<feature type="signal peptide" evidence="3">
    <location>
        <begin position="1"/>
        <end position="23"/>
    </location>
</feature>
<feature type="coiled-coil region" evidence="1">
    <location>
        <begin position="276"/>
        <end position="303"/>
    </location>
</feature>
<feature type="chain" id="PRO_5040915498" description="Caspase domain-containing protein" evidence="3">
    <location>
        <begin position="24"/>
        <end position="345"/>
    </location>
</feature>
<evidence type="ECO:0000313" key="5">
    <source>
        <dbReference type="Proteomes" id="UP001155241"/>
    </source>
</evidence>
<accession>A0A9X2JG64</accession>
<keyword evidence="5" id="KW-1185">Reference proteome</keyword>
<evidence type="ECO:0008006" key="6">
    <source>
        <dbReference type="Google" id="ProtNLM"/>
    </source>
</evidence>
<gene>
    <name evidence="4" type="ORF">NG895_04635</name>
</gene>
<proteinExistence type="predicted"/>
<protein>
    <recommendedName>
        <fullName evidence="6">Caspase domain-containing protein</fullName>
    </recommendedName>
</protein>
<evidence type="ECO:0000313" key="4">
    <source>
        <dbReference type="EMBL" id="MCO6043183.1"/>
    </source>
</evidence>